<gene>
    <name evidence="2" type="ORF">AC244_08365</name>
</gene>
<reference evidence="3" key="1">
    <citation type="submission" date="2015-07" db="EMBL/GenBank/DDBJ databases">
        <title>Whole genome sequence of an Ensifer adhaerens strain isolated from a cave pool in the Wind Cave National Park.</title>
        <authorList>
            <person name="Eng W.W.H."/>
            <person name="Gan H.M."/>
            <person name="Barton H.A."/>
            <person name="Savka M.A."/>
        </authorList>
    </citation>
    <scope>NUCLEOTIDE SEQUENCE [LARGE SCALE GENOMIC DNA]</scope>
    <source>
        <strain evidence="3">SD006</strain>
    </source>
</reference>
<keyword evidence="1" id="KW-0472">Membrane</keyword>
<dbReference type="NCBIfam" id="TIGR02459">
    <property type="entry name" value="CbtB"/>
    <property type="match status" value="1"/>
</dbReference>
<dbReference type="EMBL" id="LGAP01000002">
    <property type="protein sequence ID" value="KOF21348.1"/>
    <property type="molecule type" value="Genomic_DNA"/>
</dbReference>
<dbReference type="PATRIC" id="fig|106592.7.peg.3340"/>
<accession>A0A0L8C3H5</accession>
<dbReference type="InterPro" id="IPR012667">
    <property type="entry name" value="CbtB_put"/>
</dbReference>
<sequence length="58" mass="5968">MATSTVSSIPLSLSDRLTAGIVALLIGGFLVFGAGLANSAVLHDTAHDTRHSYGFPCH</sequence>
<name>A0A0L8C3H5_ENSAD</name>
<organism evidence="2 3">
    <name type="scientific">Ensifer adhaerens</name>
    <name type="common">Sinorhizobium morelense</name>
    <dbReference type="NCBI Taxonomy" id="106592"/>
    <lineage>
        <taxon>Bacteria</taxon>
        <taxon>Pseudomonadati</taxon>
        <taxon>Pseudomonadota</taxon>
        <taxon>Alphaproteobacteria</taxon>
        <taxon>Hyphomicrobiales</taxon>
        <taxon>Rhizobiaceae</taxon>
        <taxon>Sinorhizobium/Ensifer group</taxon>
        <taxon>Ensifer</taxon>
    </lineage>
</organism>
<dbReference type="OrthoDB" id="9813304at2"/>
<evidence type="ECO:0000256" key="1">
    <source>
        <dbReference type="SAM" id="Phobius"/>
    </source>
</evidence>
<evidence type="ECO:0000313" key="3">
    <source>
        <dbReference type="Proteomes" id="UP000037425"/>
    </source>
</evidence>
<dbReference type="AlphaFoldDB" id="A0A0L8C3H5"/>
<keyword evidence="1" id="KW-1133">Transmembrane helix</keyword>
<dbReference type="Proteomes" id="UP000037425">
    <property type="component" value="Unassembled WGS sequence"/>
</dbReference>
<proteinExistence type="predicted"/>
<feature type="transmembrane region" description="Helical" evidence="1">
    <location>
        <begin position="20"/>
        <end position="42"/>
    </location>
</feature>
<keyword evidence="1" id="KW-0812">Transmembrane</keyword>
<dbReference type="RefSeq" id="WP_053248287.1">
    <property type="nucleotide sequence ID" value="NZ_LGAP01000002.1"/>
</dbReference>
<evidence type="ECO:0000313" key="2">
    <source>
        <dbReference type="EMBL" id="KOF21348.1"/>
    </source>
</evidence>
<protein>
    <submittedName>
        <fullName evidence="2">Cobalt transporter</fullName>
    </submittedName>
</protein>
<comment type="caution">
    <text evidence="2">The sequence shown here is derived from an EMBL/GenBank/DDBJ whole genome shotgun (WGS) entry which is preliminary data.</text>
</comment>
<dbReference type="Pfam" id="PF09489">
    <property type="entry name" value="CbtB"/>
    <property type="match status" value="1"/>
</dbReference>